<protein>
    <submittedName>
        <fullName evidence="4">Mitogen-activated protein kinase</fullName>
    </submittedName>
</protein>
<evidence type="ECO:0000256" key="1">
    <source>
        <dbReference type="ARBA" id="ARBA00008511"/>
    </source>
</evidence>
<evidence type="ECO:0000313" key="4">
    <source>
        <dbReference type="EMBL" id="KOO25482.1"/>
    </source>
</evidence>
<dbReference type="Pfam" id="PF18201">
    <property type="entry name" value="PIH1_CS"/>
    <property type="match status" value="1"/>
</dbReference>
<feature type="domain" description="PIH1D1/2/3 CS-like" evidence="3">
    <location>
        <begin position="87"/>
        <end position="183"/>
    </location>
</feature>
<comment type="caution">
    <text evidence="4">The sequence shown here is derived from an EMBL/GenBank/DDBJ whole genome shotgun (WGS) entry which is preliminary data.</text>
</comment>
<keyword evidence="5" id="KW-1185">Reference proteome</keyword>
<reference evidence="5" key="1">
    <citation type="journal article" date="2015" name="PLoS Genet.">
        <title>Genome Sequence and Transcriptome Analyses of Chrysochromulina tobin: Metabolic Tools for Enhanced Algal Fitness in the Prominent Order Prymnesiales (Haptophyceae).</title>
        <authorList>
            <person name="Hovde B.T."/>
            <person name="Deodato C.R."/>
            <person name="Hunsperger H.M."/>
            <person name="Ryken S.A."/>
            <person name="Yost W."/>
            <person name="Jha R.K."/>
            <person name="Patterson J."/>
            <person name="Monnat R.J. Jr."/>
            <person name="Barlow S.B."/>
            <person name="Starkenburg S.R."/>
            <person name="Cattolico R.A."/>
        </authorList>
    </citation>
    <scope>NUCLEOTIDE SEQUENCE</scope>
    <source>
        <strain evidence="5">CCMP291</strain>
    </source>
</reference>
<evidence type="ECO:0000259" key="3">
    <source>
        <dbReference type="Pfam" id="PF18201"/>
    </source>
</evidence>
<dbReference type="EMBL" id="JWZX01002969">
    <property type="protein sequence ID" value="KOO25482.1"/>
    <property type="molecule type" value="Genomic_DNA"/>
</dbReference>
<dbReference type="InterPro" id="IPR026697">
    <property type="entry name" value="DNAAF6"/>
</dbReference>
<proteinExistence type="inferred from homology"/>
<dbReference type="OrthoDB" id="25887at2759"/>
<dbReference type="AlphaFoldDB" id="A0A0M0JGN2"/>
<feature type="region of interest" description="Disordered" evidence="2">
    <location>
        <begin position="15"/>
        <end position="61"/>
    </location>
</feature>
<evidence type="ECO:0000313" key="5">
    <source>
        <dbReference type="Proteomes" id="UP000037460"/>
    </source>
</evidence>
<sequence length="200" mass="21563">MGDYQAWEALDAMMNKPAEPPATAPKSSYGRDAPVTVTGPSPGMIGPAKKAAPKKAAKKADPNEIWAEADVKDAGDIDDIDDGRACPDYEIVFKQNVTPQDFFLGIDPLRHAGISCSDELVLKVTLPGTKLADIDLDVRPTFVRIGAPKYKLKAQLGEKVNETKGNAKWDASKSLLTVTLPIIHDLDSKMTTTSQSNEID</sequence>
<name>A0A0M0JGN2_9EUKA</name>
<dbReference type="PANTHER" id="PTHR21083">
    <property type="entry name" value="TWISTER"/>
    <property type="match status" value="1"/>
</dbReference>
<dbReference type="GO" id="GO:0045505">
    <property type="term" value="F:dynein intermediate chain binding"/>
    <property type="evidence" value="ECO:0007669"/>
    <property type="project" value="TreeGrafter"/>
</dbReference>
<dbReference type="GO" id="GO:0051087">
    <property type="term" value="F:protein-folding chaperone binding"/>
    <property type="evidence" value="ECO:0007669"/>
    <property type="project" value="InterPro"/>
</dbReference>
<dbReference type="GO" id="GO:0005737">
    <property type="term" value="C:cytoplasm"/>
    <property type="evidence" value="ECO:0007669"/>
    <property type="project" value="TreeGrafter"/>
</dbReference>
<keyword evidence="4" id="KW-0808">Transferase</keyword>
<comment type="similarity">
    <text evidence="1">Belongs to the PIH1 family.</text>
</comment>
<dbReference type="GO" id="GO:0016301">
    <property type="term" value="F:kinase activity"/>
    <property type="evidence" value="ECO:0007669"/>
    <property type="project" value="UniProtKB-KW"/>
</dbReference>
<gene>
    <name evidence="4" type="ORF">Ctob_008009</name>
</gene>
<accession>A0A0M0JGN2</accession>
<dbReference type="InterPro" id="IPR041442">
    <property type="entry name" value="PIH1D1/2/3_CS-like"/>
</dbReference>
<evidence type="ECO:0000256" key="2">
    <source>
        <dbReference type="SAM" id="MobiDB-lite"/>
    </source>
</evidence>
<dbReference type="CDD" id="cd00298">
    <property type="entry name" value="ACD_sHsps_p23-like"/>
    <property type="match status" value="1"/>
</dbReference>
<dbReference type="GO" id="GO:0070286">
    <property type="term" value="P:axonemal dynein complex assembly"/>
    <property type="evidence" value="ECO:0007669"/>
    <property type="project" value="InterPro"/>
</dbReference>
<keyword evidence="4" id="KW-0418">Kinase</keyword>
<dbReference type="PANTHER" id="PTHR21083:SF0">
    <property type="entry name" value="DYNEIN AXONEMAL ASSEMBLY FACTOR 6"/>
    <property type="match status" value="1"/>
</dbReference>
<organism evidence="4 5">
    <name type="scientific">Chrysochromulina tobinii</name>
    <dbReference type="NCBI Taxonomy" id="1460289"/>
    <lineage>
        <taxon>Eukaryota</taxon>
        <taxon>Haptista</taxon>
        <taxon>Haptophyta</taxon>
        <taxon>Prymnesiophyceae</taxon>
        <taxon>Prymnesiales</taxon>
        <taxon>Chrysochromulinaceae</taxon>
        <taxon>Chrysochromulina</taxon>
    </lineage>
</organism>
<dbReference type="Proteomes" id="UP000037460">
    <property type="component" value="Unassembled WGS sequence"/>
</dbReference>